<evidence type="ECO:0000256" key="1">
    <source>
        <dbReference type="SAM" id="MobiDB-lite"/>
    </source>
</evidence>
<dbReference type="AlphaFoldDB" id="A0A6M4X3W0"/>
<reference evidence="2" key="1">
    <citation type="submission" date="2020-03" db="EMBL/GenBank/DDBJ databases">
        <title>Molecular networking-based the target discovery of potent antiproliferative macrolactams: 5/6/7/16 polycyclic ansamycins and glycosylated trienomycin from Streptomyces cacaoi subsp. asoensis.</title>
        <authorList>
            <person name="Liu L.-L."/>
        </authorList>
    </citation>
    <scope>NUCLEOTIDE SEQUENCE [LARGE SCALE GENOMIC DNA]</scope>
    <source>
        <strain evidence="2">H2S5</strain>
    </source>
</reference>
<proteinExistence type="predicted"/>
<feature type="compositionally biased region" description="Basic and acidic residues" evidence="1">
    <location>
        <begin position="152"/>
        <end position="174"/>
    </location>
</feature>
<evidence type="ECO:0000313" key="3">
    <source>
        <dbReference type="Proteomes" id="UP000502665"/>
    </source>
</evidence>
<keyword evidence="3" id="KW-1185">Reference proteome</keyword>
<evidence type="ECO:0000313" key="2">
    <source>
        <dbReference type="EMBL" id="QJT06345.1"/>
    </source>
</evidence>
<accession>A0A6M4X3W0</accession>
<feature type="region of interest" description="Disordered" evidence="1">
    <location>
        <begin position="152"/>
        <end position="224"/>
    </location>
</feature>
<name>A0A6M4X3W0_9ACTN</name>
<dbReference type="EMBL" id="CP049838">
    <property type="protein sequence ID" value="QJT06345.1"/>
    <property type="molecule type" value="Genomic_DNA"/>
</dbReference>
<protein>
    <submittedName>
        <fullName evidence="2">Uncharacterized protein</fullName>
    </submittedName>
</protein>
<dbReference type="Proteomes" id="UP000502665">
    <property type="component" value="Chromosome"/>
</dbReference>
<dbReference type="RefSeq" id="WP_171401657.1">
    <property type="nucleotide sequence ID" value="NZ_CP049838.1"/>
</dbReference>
<gene>
    <name evidence="2" type="ORF">G9272_43580</name>
</gene>
<sequence>MRFSKIRYEWQSAVVLWDRLSAARDLADLRATEGPPFRYYEQAIHEIAGDVDDYERKTGLTTWRYAASATVLGVTVLERIARAKPPLTATAVEELCQEPTLGRLREALSVSAADFLPARERSPLDERKEMAQRWAELRDGVDSALESIVEIAEDKGAAHPRTEEEAAGSLDDRAQPTPHRSGVPGNPGTAARSGRGGPVRDQPGHQGPLTPTDRIGSPESRGPA</sequence>
<organism evidence="2 3">
    <name type="scientific">Streptomyces asoensis</name>
    <dbReference type="NCBI Taxonomy" id="249586"/>
    <lineage>
        <taxon>Bacteria</taxon>
        <taxon>Bacillati</taxon>
        <taxon>Actinomycetota</taxon>
        <taxon>Actinomycetes</taxon>
        <taxon>Kitasatosporales</taxon>
        <taxon>Streptomycetaceae</taxon>
        <taxon>Streptomyces</taxon>
    </lineage>
</organism>